<keyword evidence="8" id="KW-1185">Reference proteome</keyword>
<evidence type="ECO:0000313" key="7">
    <source>
        <dbReference type="EMBL" id="PKR49340.1"/>
    </source>
</evidence>
<dbReference type="GO" id="GO:0034432">
    <property type="term" value="F:bis(5'-adenosyl)-pentaphosphatase activity"/>
    <property type="evidence" value="ECO:0007669"/>
    <property type="project" value="TreeGrafter"/>
</dbReference>
<gene>
    <name evidence="4" type="primary">rppH</name>
    <name evidence="4" type="synonym">nudH</name>
    <name evidence="7" type="ORF">CU041_12865</name>
    <name evidence="6" type="ORF">JF547_18300</name>
</gene>
<dbReference type="EMBL" id="JAEKJW010000003">
    <property type="protein sequence ID" value="MBN8198427.1"/>
    <property type="molecule type" value="Genomic_DNA"/>
</dbReference>
<name>A0A8I1SJJ0_9PROT</name>
<sequence>MADKSASPSDTNSTEATRVKAEDLPYRPCVGIALFNKDGLVWVGNRFGFEGAWQLPQGGIDDGETPIEAALRELKEEIGTDKAEIIAETPDWLTYDLPDHLIGKAFKGKYRGQKQKWFAMQFTGKDKHINIDVPNPEFDAWRWNDLATLPDMIVPFKRPVYLQLAEAFRDVPQRIRKMKKA</sequence>
<dbReference type="GO" id="GO:0008893">
    <property type="term" value="F:guanosine-3',5'-bis(diphosphate) 3'-diphosphatase activity"/>
    <property type="evidence" value="ECO:0007669"/>
    <property type="project" value="TreeGrafter"/>
</dbReference>
<dbReference type="EC" id="3.6.1.-" evidence="4"/>
<dbReference type="HAMAP" id="MF_00298">
    <property type="entry name" value="Nudix_RppH"/>
    <property type="match status" value="1"/>
</dbReference>
<protein>
    <recommendedName>
        <fullName evidence="4">RNA pyrophosphohydrolase</fullName>
        <ecNumber evidence="4">3.6.1.-</ecNumber>
    </recommendedName>
    <alternativeName>
        <fullName evidence="4">(Di)nucleoside polyphosphate hydrolase</fullName>
    </alternativeName>
</protein>
<comment type="cofactor">
    <cofactor evidence="1">
        <name>Mn(2+)</name>
        <dbReference type="ChEBI" id="CHEBI:29035"/>
    </cofactor>
</comment>
<keyword evidence="3 4" id="KW-0378">Hydrolase</keyword>
<dbReference type="InterPro" id="IPR020476">
    <property type="entry name" value="Nudix_hydrolase"/>
</dbReference>
<dbReference type="PROSITE" id="PS00893">
    <property type="entry name" value="NUDIX_BOX"/>
    <property type="match status" value="1"/>
</dbReference>
<dbReference type="NCBIfam" id="NF001936">
    <property type="entry name" value="PRK00714.1-3"/>
    <property type="match status" value="1"/>
</dbReference>
<comment type="cofactor">
    <cofactor evidence="4">
        <name>a divalent metal cation</name>
        <dbReference type="ChEBI" id="CHEBI:60240"/>
    </cofactor>
</comment>
<dbReference type="PRINTS" id="PR00502">
    <property type="entry name" value="NUDIXFAMILY"/>
</dbReference>
<accession>A0A8I1SJJ0</accession>
<dbReference type="InterPro" id="IPR022927">
    <property type="entry name" value="RppH"/>
</dbReference>
<reference evidence="7 8" key="1">
    <citation type="submission" date="2017-11" db="EMBL/GenBank/DDBJ databases">
        <title>Biodiversity and function of Thalassospira species in the particle-attached aromatic-hydrocarbon-degrading consortia from the surface seawater of the China South Sea.</title>
        <authorList>
            <person name="Dong C."/>
            <person name="Liu R."/>
            <person name="Shao Z."/>
        </authorList>
    </citation>
    <scope>NUCLEOTIDE SEQUENCE [LARGE SCALE GENOMIC DNA]</scope>
    <source>
        <strain evidence="7 8">139Z-12</strain>
    </source>
</reference>
<dbReference type="InterPro" id="IPR015797">
    <property type="entry name" value="NUDIX_hydrolase-like_dom_sf"/>
</dbReference>
<evidence type="ECO:0000256" key="3">
    <source>
        <dbReference type="ARBA" id="ARBA00022801"/>
    </source>
</evidence>
<comment type="similarity">
    <text evidence="4">Belongs to the Nudix hydrolase family. RppH subfamily.</text>
</comment>
<organism evidence="6 9">
    <name type="scientific">Thalassospira povalilytica</name>
    <dbReference type="NCBI Taxonomy" id="732237"/>
    <lineage>
        <taxon>Bacteria</taxon>
        <taxon>Pseudomonadati</taxon>
        <taxon>Pseudomonadota</taxon>
        <taxon>Alphaproteobacteria</taxon>
        <taxon>Rhodospirillales</taxon>
        <taxon>Thalassospiraceae</taxon>
        <taxon>Thalassospira</taxon>
    </lineage>
</organism>
<comment type="cofactor">
    <cofactor evidence="2">
        <name>Mg(2+)</name>
        <dbReference type="ChEBI" id="CHEBI:18420"/>
    </cofactor>
</comment>
<dbReference type="Proteomes" id="UP000233365">
    <property type="component" value="Unassembled WGS sequence"/>
</dbReference>
<evidence type="ECO:0000256" key="2">
    <source>
        <dbReference type="ARBA" id="ARBA00001946"/>
    </source>
</evidence>
<comment type="function">
    <text evidence="4">Accelerates the degradation of transcripts by removing pyrophosphate from the 5'-end of triphosphorylated RNA, leading to a more labile monophosphorylated state that can stimulate subsequent ribonuclease cleavage.</text>
</comment>
<evidence type="ECO:0000313" key="6">
    <source>
        <dbReference type="EMBL" id="MBN8198427.1"/>
    </source>
</evidence>
<evidence type="ECO:0000259" key="5">
    <source>
        <dbReference type="PROSITE" id="PS51462"/>
    </source>
</evidence>
<dbReference type="EMBL" id="PGTS01000004">
    <property type="protein sequence ID" value="PKR49340.1"/>
    <property type="molecule type" value="Genomic_DNA"/>
</dbReference>
<dbReference type="Gene3D" id="3.90.79.10">
    <property type="entry name" value="Nucleoside Triphosphate Pyrophosphohydrolase"/>
    <property type="match status" value="1"/>
</dbReference>
<dbReference type="CDD" id="cd03671">
    <property type="entry name" value="NUDIX_Ap4A_hydrolase_plant_like"/>
    <property type="match status" value="1"/>
</dbReference>
<dbReference type="PROSITE" id="PS51462">
    <property type="entry name" value="NUDIX"/>
    <property type="match status" value="1"/>
</dbReference>
<dbReference type="InterPro" id="IPR020084">
    <property type="entry name" value="NUDIX_hydrolase_CS"/>
</dbReference>
<dbReference type="RefSeq" id="WP_101247234.1">
    <property type="nucleotide sequence ID" value="NZ_JAEKJW010000003.1"/>
</dbReference>
<dbReference type="GO" id="GO:0019693">
    <property type="term" value="P:ribose phosphate metabolic process"/>
    <property type="evidence" value="ECO:0007669"/>
    <property type="project" value="TreeGrafter"/>
</dbReference>
<proteinExistence type="inferred from homology"/>
<evidence type="ECO:0000256" key="1">
    <source>
        <dbReference type="ARBA" id="ARBA00001936"/>
    </source>
</evidence>
<feature type="domain" description="Nudix hydrolase" evidence="5">
    <location>
        <begin position="25"/>
        <end position="166"/>
    </location>
</feature>
<dbReference type="Proteomes" id="UP000664405">
    <property type="component" value="Unassembled WGS sequence"/>
</dbReference>
<reference evidence="6" key="2">
    <citation type="submission" date="2020-12" db="EMBL/GenBank/DDBJ databases">
        <title>Oil enriched cultivation method for isolating marine PHA-producing bacteria.</title>
        <authorList>
            <person name="Zheng W."/>
            <person name="Yu S."/>
            <person name="Huang Y."/>
        </authorList>
    </citation>
    <scope>NUCLEOTIDE SEQUENCE</scope>
    <source>
        <strain evidence="6">SY-2-3</strain>
    </source>
</reference>
<dbReference type="PANTHER" id="PTHR11839:SF22">
    <property type="entry name" value="NUDIX HYDROLASE 26, CHLOROPLASTIC"/>
    <property type="match status" value="1"/>
</dbReference>
<evidence type="ECO:0000313" key="9">
    <source>
        <dbReference type="Proteomes" id="UP000664405"/>
    </source>
</evidence>
<dbReference type="Pfam" id="PF00293">
    <property type="entry name" value="NUDIX"/>
    <property type="match status" value="1"/>
</dbReference>
<dbReference type="PANTHER" id="PTHR11839">
    <property type="entry name" value="UDP/ADP-SUGAR PYROPHOSPHATASE"/>
    <property type="match status" value="1"/>
</dbReference>
<dbReference type="NCBIfam" id="NF001938">
    <property type="entry name" value="PRK00714.1-5"/>
    <property type="match status" value="1"/>
</dbReference>
<dbReference type="InterPro" id="IPR000086">
    <property type="entry name" value="NUDIX_hydrolase_dom"/>
</dbReference>
<feature type="short sequence motif" description="Nudix box" evidence="4">
    <location>
        <begin position="58"/>
        <end position="79"/>
    </location>
</feature>
<comment type="caution">
    <text evidence="6">The sequence shown here is derived from an EMBL/GenBank/DDBJ whole genome shotgun (WGS) entry which is preliminary data.</text>
</comment>
<dbReference type="AlphaFoldDB" id="A0A8I1SJJ0"/>
<dbReference type="GO" id="GO:0006753">
    <property type="term" value="P:nucleoside phosphate metabolic process"/>
    <property type="evidence" value="ECO:0007669"/>
    <property type="project" value="TreeGrafter"/>
</dbReference>
<dbReference type="SUPFAM" id="SSF55811">
    <property type="entry name" value="Nudix"/>
    <property type="match status" value="1"/>
</dbReference>
<evidence type="ECO:0000313" key="8">
    <source>
        <dbReference type="Proteomes" id="UP000233365"/>
    </source>
</evidence>
<evidence type="ECO:0000256" key="4">
    <source>
        <dbReference type="HAMAP-Rule" id="MF_00298"/>
    </source>
</evidence>